<dbReference type="CDD" id="cd06345">
    <property type="entry name" value="PBP1_ABC_ligand_binding-like"/>
    <property type="match status" value="1"/>
</dbReference>
<keyword evidence="5" id="KW-1185">Reference proteome</keyword>
<protein>
    <submittedName>
        <fullName evidence="4">Amino acid/amide ABC transporter substrate-binding protein, HAAT family (TC 3.A.1.4.-)</fullName>
    </submittedName>
</protein>
<dbReference type="PANTHER" id="PTHR30483">
    <property type="entry name" value="LEUCINE-SPECIFIC-BINDING PROTEIN"/>
    <property type="match status" value="1"/>
</dbReference>
<accession>A0A1G6NDJ5</accession>
<feature type="domain" description="Leucine-binding protein" evidence="3">
    <location>
        <begin position="39"/>
        <end position="358"/>
    </location>
</feature>
<dbReference type="Gene3D" id="3.40.50.2300">
    <property type="match status" value="2"/>
</dbReference>
<dbReference type="SUPFAM" id="SSF53822">
    <property type="entry name" value="Periplasmic binding protein-like I"/>
    <property type="match status" value="1"/>
</dbReference>
<name>A0A1G6NDJ5_9BACT</name>
<dbReference type="Proteomes" id="UP000199411">
    <property type="component" value="Unassembled WGS sequence"/>
</dbReference>
<evidence type="ECO:0000256" key="2">
    <source>
        <dbReference type="ARBA" id="ARBA00022729"/>
    </source>
</evidence>
<dbReference type="OrthoDB" id="5415167at2"/>
<evidence type="ECO:0000256" key="1">
    <source>
        <dbReference type="ARBA" id="ARBA00010062"/>
    </source>
</evidence>
<dbReference type="PANTHER" id="PTHR30483:SF6">
    <property type="entry name" value="PERIPLASMIC BINDING PROTEIN OF ABC TRANSPORTER FOR NATURAL AMINO ACIDS"/>
    <property type="match status" value="1"/>
</dbReference>
<proteinExistence type="inferred from homology"/>
<comment type="similarity">
    <text evidence="1">Belongs to the leucine-binding protein family.</text>
</comment>
<dbReference type="Pfam" id="PF13458">
    <property type="entry name" value="Peripla_BP_6"/>
    <property type="match status" value="1"/>
</dbReference>
<dbReference type="RefSeq" id="WP_092128854.1">
    <property type="nucleotide sequence ID" value="NZ_FMYU01000007.1"/>
</dbReference>
<dbReference type="InterPro" id="IPR051010">
    <property type="entry name" value="BCAA_transport"/>
</dbReference>
<keyword evidence="2" id="KW-0732">Signal</keyword>
<reference evidence="5" key="1">
    <citation type="submission" date="2016-10" db="EMBL/GenBank/DDBJ databases">
        <authorList>
            <person name="Varghese N."/>
            <person name="Submissions S."/>
        </authorList>
    </citation>
    <scope>NUCLEOTIDE SEQUENCE [LARGE SCALE GENOMIC DNA]</scope>
    <source>
        <strain evidence="5">DSM 8415</strain>
    </source>
</reference>
<evidence type="ECO:0000313" key="5">
    <source>
        <dbReference type="Proteomes" id="UP000199411"/>
    </source>
</evidence>
<evidence type="ECO:0000313" key="4">
    <source>
        <dbReference type="EMBL" id="SDC65265.1"/>
    </source>
</evidence>
<evidence type="ECO:0000259" key="3">
    <source>
        <dbReference type="Pfam" id="PF13458"/>
    </source>
</evidence>
<dbReference type="InterPro" id="IPR028081">
    <property type="entry name" value="Leu-bd"/>
</dbReference>
<dbReference type="AlphaFoldDB" id="A0A1G6NDJ5"/>
<sequence length="406" mass="44823">MSVFKKMALIVAVFAFVFLPRLVFAAEPINIGIIAEQGTLVGDSIVNGAKLAADQINAKGGIDGRPIKLFIYDDHMRATDAVQAFQRAVYDHHVVAVIGSWISEVALALEPWAARLHTIYITTGAADPKITQVVHNNYNMYKYVFQLKYNATEMAQTVCNFIRDDLVKQYGYKTAFVASENAAWTEPLDAEYLKCLPQTGIKVVGHMRFAPNTTDFTPIFTDIKSKNPDLLVTGWAHTGLQQTVQWHEAKYPFLIVGINAQASTSDFWKKSNGATEGIISQAEGSPAPITPKTIPFVKEYEKVFGITPAYGGYTTYDAIYVLAQAIKRAKSTNTDALIKALEATNYIGVMGHIEFYGKESPYAHGIKYGPSYATGVMLQWQHGKLETVWPPHAATAKVIIPSFVKK</sequence>
<dbReference type="InterPro" id="IPR028082">
    <property type="entry name" value="Peripla_BP_I"/>
</dbReference>
<dbReference type="EMBL" id="FMYU01000007">
    <property type="protein sequence ID" value="SDC65265.1"/>
    <property type="molecule type" value="Genomic_DNA"/>
</dbReference>
<gene>
    <name evidence="4" type="ORF">SAMN05660835_01164</name>
</gene>
<organism evidence="4 5">
    <name type="scientific">Desulfurella multipotens</name>
    <dbReference type="NCBI Taxonomy" id="79269"/>
    <lineage>
        <taxon>Bacteria</taxon>
        <taxon>Pseudomonadati</taxon>
        <taxon>Campylobacterota</taxon>
        <taxon>Desulfurellia</taxon>
        <taxon>Desulfurellales</taxon>
        <taxon>Desulfurellaceae</taxon>
        <taxon>Desulfurella</taxon>
    </lineage>
</organism>